<dbReference type="GO" id="GO:0005576">
    <property type="term" value="C:extracellular region"/>
    <property type="evidence" value="ECO:0007669"/>
    <property type="project" value="UniProtKB-SubCell"/>
</dbReference>
<dbReference type="OrthoDB" id="9986812at2759"/>
<proteinExistence type="inferred from homology"/>
<keyword evidence="4" id="KW-1015">Disulfide bond</keyword>
<evidence type="ECO:0000256" key="4">
    <source>
        <dbReference type="ARBA" id="ARBA00023157"/>
    </source>
</evidence>
<evidence type="ECO:0000256" key="2">
    <source>
        <dbReference type="ARBA" id="ARBA00010352"/>
    </source>
</evidence>
<dbReference type="SUPFAM" id="SSF57603">
    <property type="entry name" value="FnI-like domain"/>
    <property type="match status" value="1"/>
</dbReference>
<keyword evidence="5" id="KW-0732">Signal</keyword>
<dbReference type="OMA" id="SACNCFA"/>
<comment type="subcellular location">
    <subcellularLocation>
        <location evidence="1">Secreted</location>
    </subcellularLocation>
</comment>
<sequence>MSNLICVAVLVASTLIANVNAGYMVQGSCPDDENGRPYHPGDQWNEGCYSCTCSTGFYGCNERFPTCTYPDGCMKVYNDDGCEIMAVMENQADQVCDPIGCWAVGK</sequence>
<feature type="signal peptide" evidence="5">
    <location>
        <begin position="1"/>
        <end position="21"/>
    </location>
</feature>
<feature type="chain" id="PRO_5039898996" evidence="5">
    <location>
        <begin position="22"/>
        <end position="106"/>
    </location>
</feature>
<organism evidence="6 7">
    <name type="scientific">Branchiostoma floridae</name>
    <name type="common">Florida lancelet</name>
    <name type="synonym">Amphioxus</name>
    <dbReference type="NCBI Taxonomy" id="7739"/>
    <lineage>
        <taxon>Eukaryota</taxon>
        <taxon>Metazoa</taxon>
        <taxon>Chordata</taxon>
        <taxon>Cephalochordata</taxon>
        <taxon>Leptocardii</taxon>
        <taxon>Amphioxiformes</taxon>
        <taxon>Branchiostomatidae</taxon>
        <taxon>Branchiostoma</taxon>
    </lineage>
</organism>
<dbReference type="Proteomes" id="UP000001554">
    <property type="component" value="Chromosome 8"/>
</dbReference>
<dbReference type="KEGG" id="bfo:118421233"/>
<evidence type="ECO:0000313" key="7">
    <source>
        <dbReference type="RefSeq" id="XP_035684321.1"/>
    </source>
</evidence>
<evidence type="ECO:0000256" key="3">
    <source>
        <dbReference type="ARBA" id="ARBA00022525"/>
    </source>
</evidence>
<dbReference type="AlphaFoldDB" id="A0A9J7MY33"/>
<dbReference type="Gene3D" id="2.60.40.1900">
    <property type="entry name" value="Beta-microseminoprotein (PSP94) domain"/>
    <property type="match status" value="1"/>
</dbReference>
<reference evidence="7" key="2">
    <citation type="submission" date="2025-08" db="UniProtKB">
        <authorList>
            <consortium name="RefSeq"/>
        </authorList>
    </citation>
    <scope>IDENTIFICATION</scope>
    <source>
        <strain evidence="7">S238N-H82</strain>
        <tissue evidence="7">Testes</tissue>
    </source>
</reference>
<name>A0A9J7MY33_BRAFL</name>
<accession>A0A9J7MY33</accession>
<keyword evidence="6" id="KW-1185">Reference proteome</keyword>
<dbReference type="GeneID" id="118421233"/>
<dbReference type="PANTHER" id="PTHR10500:SF0">
    <property type="entry name" value="SCO-SPONDIN-LIKE"/>
    <property type="match status" value="1"/>
</dbReference>
<dbReference type="InterPro" id="IPR008735">
    <property type="entry name" value="PSP94"/>
</dbReference>
<evidence type="ECO:0000256" key="1">
    <source>
        <dbReference type="ARBA" id="ARBA00004613"/>
    </source>
</evidence>
<protein>
    <submittedName>
        <fullName evidence="7">SCO-spondin-like isoform X1</fullName>
    </submittedName>
</protein>
<keyword evidence="3" id="KW-0964">Secreted</keyword>
<dbReference type="RefSeq" id="XP_035684321.1">
    <property type="nucleotide sequence ID" value="XM_035828428.1"/>
</dbReference>
<dbReference type="PANTHER" id="PTHR10500">
    <property type="entry name" value="BETA-MICROSEMINOPROTEIN"/>
    <property type="match status" value="1"/>
</dbReference>
<gene>
    <name evidence="7" type="primary">LOC118421233</name>
</gene>
<reference evidence="6" key="1">
    <citation type="journal article" date="2020" name="Nat. Ecol. Evol.">
        <title>Deeply conserved synteny resolves early events in vertebrate evolution.</title>
        <authorList>
            <person name="Simakov O."/>
            <person name="Marletaz F."/>
            <person name="Yue J.X."/>
            <person name="O'Connell B."/>
            <person name="Jenkins J."/>
            <person name="Brandt A."/>
            <person name="Calef R."/>
            <person name="Tung C.H."/>
            <person name="Huang T.K."/>
            <person name="Schmutz J."/>
            <person name="Satoh N."/>
            <person name="Yu J.K."/>
            <person name="Putnam N.H."/>
            <person name="Green R.E."/>
            <person name="Rokhsar D.S."/>
        </authorList>
    </citation>
    <scope>NUCLEOTIDE SEQUENCE [LARGE SCALE GENOMIC DNA]</scope>
    <source>
        <strain evidence="6">S238N-H82</strain>
    </source>
</reference>
<evidence type="ECO:0000313" key="6">
    <source>
        <dbReference type="Proteomes" id="UP000001554"/>
    </source>
</evidence>
<evidence type="ECO:0000256" key="5">
    <source>
        <dbReference type="SAM" id="SignalP"/>
    </source>
</evidence>
<comment type="similarity">
    <text evidence="2">Belongs to the beta-microseminoprotein family.</text>
</comment>